<gene>
    <name evidence="1" type="primary">trmR</name>
    <name evidence="2" type="ORF">BEH_20320</name>
</gene>
<dbReference type="GO" id="GO:0030488">
    <property type="term" value="P:tRNA methylation"/>
    <property type="evidence" value="ECO:0007669"/>
    <property type="project" value="UniProtKB-UniRule"/>
</dbReference>
<dbReference type="CDD" id="cd02440">
    <property type="entry name" value="AdoMet_MTases"/>
    <property type="match status" value="1"/>
</dbReference>
<dbReference type="InterPro" id="IPR029063">
    <property type="entry name" value="SAM-dependent_MTases_sf"/>
</dbReference>
<evidence type="ECO:0000313" key="3">
    <source>
        <dbReference type="Proteomes" id="UP000036202"/>
    </source>
</evidence>
<keyword evidence="1" id="KW-0949">S-adenosyl-L-methionine</keyword>
<dbReference type="HAMAP" id="MF_02217">
    <property type="entry name" value="TrmR_methyltr"/>
    <property type="match status" value="1"/>
</dbReference>
<keyword evidence="1" id="KW-0460">Magnesium</keyword>
<comment type="similarity">
    <text evidence="1">Belongs to the class I-like SAM-binding methyltransferase superfamily. Cation-dependent O-methyltransferase family.</text>
</comment>
<dbReference type="GO" id="GO:0008757">
    <property type="term" value="F:S-adenosylmethionine-dependent methyltransferase activity"/>
    <property type="evidence" value="ECO:0007669"/>
    <property type="project" value="TreeGrafter"/>
</dbReference>
<dbReference type="SUPFAM" id="SSF53335">
    <property type="entry name" value="S-adenosyl-L-methionine-dependent methyltransferases"/>
    <property type="match status" value="1"/>
</dbReference>
<feature type="binding site" evidence="1">
    <location>
        <begin position="110"/>
        <end position="111"/>
    </location>
    <ligand>
        <name>S-adenosyl-L-methionine</name>
        <dbReference type="ChEBI" id="CHEBI:59789"/>
    </ligand>
</feature>
<dbReference type="GO" id="GO:0016300">
    <property type="term" value="F:tRNA (uridine) methyltransferase activity"/>
    <property type="evidence" value="ECO:0007669"/>
    <property type="project" value="UniProtKB-UniRule"/>
</dbReference>
<dbReference type="AlphaFoldDB" id="A0A0H4L0S8"/>
<reference evidence="2 3" key="1">
    <citation type="journal article" date="2015" name="PLoS ONE">
        <title>Genome Sequence of Bacillus endophyticus and Analysis of Its Companion Mechanism in the Ketogulonigenium vulgare-Bacillus Strain Consortium.</title>
        <authorList>
            <person name="Jia N."/>
            <person name="Du J."/>
            <person name="Ding M.Z."/>
            <person name="Gao F."/>
            <person name="Yuan Y.J."/>
        </authorList>
    </citation>
    <scope>NUCLEOTIDE SEQUENCE [LARGE SCALE GENOMIC DNA]</scope>
    <source>
        <strain evidence="2 3">Hbe603</strain>
    </source>
</reference>
<dbReference type="Gene3D" id="3.40.50.150">
    <property type="entry name" value="Vaccinia Virus protein VP39"/>
    <property type="match status" value="1"/>
</dbReference>
<dbReference type="KEGG" id="beo:BEH_20320"/>
<dbReference type="InterPro" id="IPR043675">
    <property type="entry name" value="TrmR_methyltr"/>
</dbReference>
<dbReference type="Pfam" id="PF01596">
    <property type="entry name" value="Methyltransf_3"/>
    <property type="match status" value="1"/>
</dbReference>
<dbReference type="EC" id="2.1.1.-" evidence="1"/>
<feature type="binding site" evidence="1">
    <location>
        <position position="66"/>
    </location>
    <ligand>
        <name>S-adenosyl-L-methionine</name>
        <dbReference type="ChEBI" id="CHEBI:59789"/>
    </ligand>
</feature>
<proteinExistence type="inferred from homology"/>
<keyword evidence="1" id="KW-0819">tRNA processing</keyword>
<reference evidence="3" key="2">
    <citation type="submission" date="2015-06" db="EMBL/GenBank/DDBJ databases">
        <title>Genome Sequence of Bacillus endophyticus and Analysis of its Companion Mechanism in the Ketogulonigenium vulgare-Bacillus strain Consortium.</title>
        <authorList>
            <person name="Jia N."/>
            <person name="Du J."/>
            <person name="Ding M.-Z."/>
            <person name="Gao F."/>
            <person name="Yuan Y.-J."/>
        </authorList>
    </citation>
    <scope>NUCLEOTIDE SEQUENCE [LARGE SCALE GENOMIC DNA]</scope>
    <source>
        <strain evidence="3">Hbe603</strain>
    </source>
</reference>
<feature type="binding site" evidence="1">
    <location>
        <position position="157"/>
    </location>
    <ligand>
        <name>Mg(2+)</name>
        <dbReference type="ChEBI" id="CHEBI:18420"/>
    </ligand>
</feature>
<protein>
    <recommendedName>
        <fullName evidence="1">tRNA 5-hydroxyuridine methyltransferase</fullName>
        <ecNumber evidence="1">2.1.1.-</ecNumber>
    </recommendedName>
    <alternativeName>
        <fullName evidence="1">ho5U methyltransferase</fullName>
    </alternativeName>
</protein>
<dbReference type="PANTHER" id="PTHR10509:SF14">
    <property type="entry name" value="CAFFEOYL-COA O-METHYLTRANSFERASE 3-RELATED"/>
    <property type="match status" value="1"/>
</dbReference>
<comment type="catalytic activity">
    <reaction evidence="1">
        <text>5-hydroxyuridine(34) in tRNA + S-adenosyl-L-methionine = 5-methoxyuridine(34) in tRNA + S-adenosyl-L-homocysteine + H(+)</text>
        <dbReference type="Rhea" id="RHEA:60524"/>
        <dbReference type="Rhea" id="RHEA-COMP:13381"/>
        <dbReference type="Rhea" id="RHEA-COMP:15591"/>
        <dbReference type="ChEBI" id="CHEBI:15378"/>
        <dbReference type="ChEBI" id="CHEBI:57856"/>
        <dbReference type="ChEBI" id="CHEBI:59789"/>
        <dbReference type="ChEBI" id="CHEBI:136877"/>
        <dbReference type="ChEBI" id="CHEBI:143860"/>
    </reaction>
</comment>
<feature type="binding site" evidence="1">
    <location>
        <position position="130"/>
    </location>
    <ligand>
        <name>S-adenosyl-L-methionine</name>
        <dbReference type="ChEBI" id="CHEBI:59789"/>
    </ligand>
</feature>
<dbReference type="PANTHER" id="PTHR10509">
    <property type="entry name" value="O-METHYLTRANSFERASE-RELATED"/>
    <property type="match status" value="1"/>
</dbReference>
<evidence type="ECO:0000256" key="1">
    <source>
        <dbReference type="HAMAP-Rule" id="MF_02217"/>
    </source>
</evidence>
<sequence length="213" mass="24434">MLSHEINAYIENLVPKRDNLFLEMEQYALENHVPIMELVSIESLLQVLRLYQPKRILEIGTAIGYSSLRMAKELGAEVVTIERNEERYKQAQRFLAQSDQQENITLIFGDALEVVEKANAKAPYDVIFIDAAKGQYKRFFDAYTPMLSERGIVVSDNVLFKGYVTGEIQAETRRKRSLIKKINDYNEWLMGHSDFQTAILPIGDGIAISTQKR</sequence>
<name>A0A0H4L0S8_9BACI</name>
<feature type="binding site" evidence="1">
    <location>
        <position position="156"/>
    </location>
    <ligand>
        <name>Mg(2+)</name>
        <dbReference type="ChEBI" id="CHEBI:18420"/>
    </ligand>
</feature>
<dbReference type="EMBL" id="CP011974">
    <property type="protein sequence ID" value="AKO94233.1"/>
    <property type="molecule type" value="Genomic_DNA"/>
</dbReference>
<accession>A0A0H4L0S8</accession>
<organism evidence="2 3">
    <name type="scientific">Priestia filamentosa</name>
    <dbReference type="NCBI Taxonomy" id="1402861"/>
    <lineage>
        <taxon>Bacteria</taxon>
        <taxon>Bacillati</taxon>
        <taxon>Bacillota</taxon>
        <taxon>Bacilli</taxon>
        <taxon>Bacillales</taxon>
        <taxon>Bacillaceae</taxon>
        <taxon>Priestia</taxon>
    </lineage>
</organism>
<evidence type="ECO:0000313" key="2">
    <source>
        <dbReference type="EMBL" id="AKO94233.1"/>
    </source>
</evidence>
<dbReference type="InterPro" id="IPR050362">
    <property type="entry name" value="Cation-dep_OMT"/>
</dbReference>
<feature type="binding site" evidence="1">
    <location>
        <position position="36"/>
    </location>
    <ligand>
        <name>S-adenosyl-L-methionine</name>
        <dbReference type="ChEBI" id="CHEBI:59789"/>
    </ligand>
</feature>
<dbReference type="RefSeq" id="WP_019391387.1">
    <property type="nucleotide sequence ID" value="NZ_ALIM01000014.1"/>
</dbReference>
<comment type="function">
    <text evidence="1">Catalyzes the methylation of 5-hydroxyuridine (ho5U) to form 5-methoxyuridine (mo5U) at position 34 in tRNAs.</text>
</comment>
<keyword evidence="1 2" id="KW-0489">Methyltransferase</keyword>
<accession>A0A1X7CW32</accession>
<dbReference type="GO" id="GO:0000287">
    <property type="term" value="F:magnesium ion binding"/>
    <property type="evidence" value="ECO:0007669"/>
    <property type="project" value="UniProtKB-UniRule"/>
</dbReference>
<dbReference type="GeneID" id="93699814"/>
<keyword evidence="1" id="KW-0479">Metal-binding</keyword>
<keyword evidence="3" id="KW-1185">Reference proteome</keyword>
<dbReference type="Proteomes" id="UP000036202">
    <property type="component" value="Chromosome"/>
</dbReference>
<dbReference type="InterPro" id="IPR002935">
    <property type="entry name" value="SAM_O-MeTrfase"/>
</dbReference>
<keyword evidence="1 2" id="KW-0808">Transferase</keyword>
<comment type="subunit">
    <text evidence="1">Homodimer.</text>
</comment>
<dbReference type="PROSITE" id="PS51682">
    <property type="entry name" value="SAM_OMT_I"/>
    <property type="match status" value="1"/>
</dbReference>
<feature type="binding site" evidence="1">
    <location>
        <position position="82"/>
    </location>
    <ligand>
        <name>S-adenosyl-L-methionine</name>
        <dbReference type="ChEBI" id="CHEBI:59789"/>
    </ligand>
</feature>
<dbReference type="GO" id="GO:0008171">
    <property type="term" value="F:O-methyltransferase activity"/>
    <property type="evidence" value="ECO:0007669"/>
    <property type="project" value="InterPro"/>
</dbReference>
<dbReference type="PATRIC" id="fig|135735.6.peg.4301"/>
<feature type="binding site" evidence="1">
    <location>
        <position position="130"/>
    </location>
    <ligand>
        <name>Mg(2+)</name>
        <dbReference type="ChEBI" id="CHEBI:18420"/>
    </ligand>
</feature>